<protein>
    <submittedName>
        <fullName evidence="2">Uncharacterized protein</fullName>
    </submittedName>
</protein>
<dbReference type="Proteomes" id="UP001374893">
    <property type="component" value="Chromosome"/>
</dbReference>
<reference evidence="2 3" key="1">
    <citation type="submission" date="2021-06" db="EMBL/GenBank/DDBJ databases">
        <title>Complete genome of Haloferula helveola possessing various polysaccharide degrading enzymes.</title>
        <authorList>
            <person name="Takami H."/>
            <person name="Huang C."/>
            <person name="Hamasaki K."/>
        </authorList>
    </citation>
    <scope>NUCLEOTIDE SEQUENCE [LARGE SCALE GENOMIC DNA]</scope>
    <source>
        <strain evidence="2 3">CN-1</strain>
    </source>
</reference>
<evidence type="ECO:0000256" key="1">
    <source>
        <dbReference type="SAM" id="MobiDB-lite"/>
    </source>
</evidence>
<gene>
    <name evidence="2" type="ORF">HAHE_09230</name>
</gene>
<dbReference type="EMBL" id="AP024702">
    <property type="protein sequence ID" value="BCX47015.1"/>
    <property type="molecule type" value="Genomic_DNA"/>
</dbReference>
<sequence>MSQGRPATAAPPYNWPNLQGVPVSPTELSDPYALQKTPAIAALIRFENVPATTASSPNRAIS</sequence>
<evidence type="ECO:0000313" key="3">
    <source>
        <dbReference type="Proteomes" id="UP001374893"/>
    </source>
</evidence>
<feature type="region of interest" description="Disordered" evidence="1">
    <location>
        <begin position="1"/>
        <end position="29"/>
    </location>
</feature>
<name>A0ABN6H688_9BACT</name>
<keyword evidence="3" id="KW-1185">Reference proteome</keyword>
<organism evidence="2 3">
    <name type="scientific">Haloferula helveola</name>
    <dbReference type="NCBI Taxonomy" id="490095"/>
    <lineage>
        <taxon>Bacteria</taxon>
        <taxon>Pseudomonadati</taxon>
        <taxon>Verrucomicrobiota</taxon>
        <taxon>Verrucomicrobiia</taxon>
        <taxon>Verrucomicrobiales</taxon>
        <taxon>Verrucomicrobiaceae</taxon>
        <taxon>Haloferula</taxon>
    </lineage>
</organism>
<accession>A0ABN6H688</accession>
<evidence type="ECO:0000313" key="2">
    <source>
        <dbReference type="EMBL" id="BCX47015.1"/>
    </source>
</evidence>
<proteinExistence type="predicted"/>